<organism evidence="8 9">
    <name type="scientific">Rhodococcus koreensis</name>
    <dbReference type="NCBI Taxonomy" id="99653"/>
    <lineage>
        <taxon>Bacteria</taxon>
        <taxon>Bacillati</taxon>
        <taxon>Actinomycetota</taxon>
        <taxon>Actinomycetes</taxon>
        <taxon>Mycobacteriales</taxon>
        <taxon>Nocardiaceae</taxon>
        <taxon>Rhodococcus</taxon>
    </lineage>
</organism>
<keyword evidence="7" id="KW-0503">Monooxygenase</keyword>
<keyword evidence="3" id="KW-0285">Flavoprotein</keyword>
<keyword evidence="9" id="KW-1185">Reference proteome</keyword>
<dbReference type="Pfam" id="PF13738">
    <property type="entry name" value="Pyr_redox_3"/>
    <property type="match status" value="1"/>
</dbReference>
<evidence type="ECO:0000313" key="8">
    <source>
        <dbReference type="EMBL" id="SEB64052.1"/>
    </source>
</evidence>
<keyword evidence="4" id="KW-0274">FAD</keyword>
<evidence type="ECO:0000256" key="5">
    <source>
        <dbReference type="ARBA" id="ARBA00022857"/>
    </source>
</evidence>
<reference evidence="9" key="1">
    <citation type="submission" date="2016-10" db="EMBL/GenBank/DDBJ databases">
        <authorList>
            <person name="Varghese N."/>
            <person name="Submissions S."/>
        </authorList>
    </citation>
    <scope>NUCLEOTIDE SEQUENCE [LARGE SCALE GENOMIC DNA]</scope>
    <source>
        <strain evidence="9">DSM 44498</strain>
    </source>
</reference>
<evidence type="ECO:0000256" key="7">
    <source>
        <dbReference type="ARBA" id="ARBA00023033"/>
    </source>
</evidence>
<dbReference type="InterPro" id="IPR050775">
    <property type="entry name" value="FAD-binding_Monooxygenases"/>
</dbReference>
<dbReference type="FunFam" id="3.50.50.60:FF:000341">
    <property type="entry name" value="Baeyer-Villiger monooxygenase"/>
    <property type="match status" value="1"/>
</dbReference>
<dbReference type="EMBL" id="FNSV01000005">
    <property type="protein sequence ID" value="SEB64052.1"/>
    <property type="molecule type" value="Genomic_DNA"/>
</dbReference>
<gene>
    <name evidence="8" type="ORF">SAMN04490239_1008</name>
</gene>
<keyword evidence="5" id="KW-0521">NADP</keyword>
<dbReference type="PANTHER" id="PTHR43098:SF2">
    <property type="entry name" value="FAD-BINDING MONOOXYGENASE AUSB-RELATED"/>
    <property type="match status" value="1"/>
</dbReference>
<dbReference type="PANTHER" id="PTHR43098">
    <property type="entry name" value="L-ORNITHINE N(5)-MONOOXYGENASE-RELATED"/>
    <property type="match status" value="1"/>
</dbReference>
<evidence type="ECO:0000256" key="1">
    <source>
        <dbReference type="ARBA" id="ARBA00001974"/>
    </source>
</evidence>
<proteinExistence type="inferred from homology"/>
<dbReference type="InterPro" id="IPR036188">
    <property type="entry name" value="FAD/NAD-bd_sf"/>
</dbReference>
<name>A0A1H4L1J9_9NOCA</name>
<dbReference type="Proteomes" id="UP000183561">
    <property type="component" value="Unassembled WGS sequence"/>
</dbReference>
<dbReference type="RefSeq" id="WP_072946476.1">
    <property type="nucleotide sequence ID" value="NZ_FNSV01000005.1"/>
</dbReference>
<dbReference type="SUPFAM" id="SSF51905">
    <property type="entry name" value="FAD/NAD(P)-binding domain"/>
    <property type="match status" value="2"/>
</dbReference>
<protein>
    <submittedName>
        <fullName evidence="8">Predicted flavoprotein CzcO associated with the cation diffusion facilitator CzcD</fullName>
    </submittedName>
</protein>
<comment type="cofactor">
    <cofactor evidence="1">
        <name>FAD</name>
        <dbReference type="ChEBI" id="CHEBI:57692"/>
    </cofactor>
</comment>
<keyword evidence="6" id="KW-0560">Oxidoreductase</keyword>
<dbReference type="Gene3D" id="3.50.50.60">
    <property type="entry name" value="FAD/NAD(P)-binding domain"/>
    <property type="match status" value="3"/>
</dbReference>
<sequence>MQTDDHITALEAVRAKYRAERDKRIRPDGNHQYGYIGTGKFEDYGADPWTPEVEQRATVHDDVDLTILGGGFGGLVAGAFARKTGIDKIRFIDTAGDFGGTWYWNRYPGLACDVESYIYLPLLEEVGRMPSRKYVSGEEIRQHALAIVDHFELRRDALFQTKIETLHWNDDLERWTVTTSRGDEFNSRYVLVSGGVLQRPKLPNLPGVDDFAGHAFHTSRWDYDYTGGDHTGGLHKLVDKRVAIVGTGATALQVVPRLAEYAKELLVVQRTPSTVDVRADAETDPQWWESLEPGWQNERRKNFIDIVHGQGAEQNLVGDSWTDIGPARGMRRLIASGFTEDPAVSFEMADYEKMEELRRRVADTVEDGDTASRLQPWYMHMCKRPGFSDLYLDTFNKPHVNLVDTEGQGIERFTEKGFVANGVEHEVDLVIFATGYEVSFDPSTRAGVDIRGRRGVPLPEYWAEGMRTLHGWVTRGYPNLFHMGVLQNAHSVNYTHILEQQAAHIMTAVYEAELRGNVLVEPSEESENEWVSTIRAQGPAQDQFLAECTPGYYNSEGKPPRSETFAAGPNEFDQVLNAWLATGGLEQVMEPKSHA</sequence>
<comment type="similarity">
    <text evidence="2">Belongs to the FAD-binding monooxygenase family.</text>
</comment>
<dbReference type="PRINTS" id="PR00411">
    <property type="entry name" value="PNDRDTASEI"/>
</dbReference>
<evidence type="ECO:0000256" key="3">
    <source>
        <dbReference type="ARBA" id="ARBA00022630"/>
    </source>
</evidence>
<evidence type="ECO:0000256" key="6">
    <source>
        <dbReference type="ARBA" id="ARBA00023002"/>
    </source>
</evidence>
<dbReference type="GO" id="GO:0016709">
    <property type="term" value="F:oxidoreductase activity, acting on paired donors, with incorporation or reduction of molecular oxygen, NAD(P)H as one donor, and incorporation of one atom of oxygen"/>
    <property type="evidence" value="ECO:0007669"/>
    <property type="project" value="UniProtKB-ARBA"/>
</dbReference>
<dbReference type="OrthoDB" id="5168853at2"/>
<evidence type="ECO:0000313" key="9">
    <source>
        <dbReference type="Proteomes" id="UP000183561"/>
    </source>
</evidence>
<evidence type="ECO:0000256" key="4">
    <source>
        <dbReference type="ARBA" id="ARBA00022827"/>
    </source>
</evidence>
<dbReference type="AlphaFoldDB" id="A0A1H4L1J9"/>
<accession>A0A1H4L1J9</accession>
<evidence type="ECO:0000256" key="2">
    <source>
        <dbReference type="ARBA" id="ARBA00010139"/>
    </source>
</evidence>